<dbReference type="Pfam" id="PF04536">
    <property type="entry name" value="TPM_phosphatase"/>
    <property type="match status" value="1"/>
</dbReference>
<dbReference type="InterPro" id="IPR007621">
    <property type="entry name" value="TPM_dom"/>
</dbReference>
<sequence>MQPAQLTREDLQQIEQAVKEAEERTGGEIVPVLAKESSFYEIALWRSAAIFAGLVGVLLTLLYLLTDVLLFMPPYLWLLLVLTAGLVGMMLAVSFWPVKRWLLGKQLVEARVIDQAKNMFYDHEVHLTEQRTGVLIYVSFFEHQAVVLADVGIDELVPEAAWATIVQRLTEGMKKGRAAESLCEAILACGRLLEESGIQKPIDDDNQLSDDVRVQE</sequence>
<dbReference type="Gene3D" id="3.10.310.50">
    <property type="match status" value="1"/>
</dbReference>
<dbReference type="PANTHER" id="PTHR30373">
    <property type="entry name" value="UPF0603 PROTEIN YGCG"/>
    <property type="match status" value="1"/>
</dbReference>
<keyword evidence="1" id="KW-0812">Transmembrane</keyword>
<feature type="domain" description="TPM" evidence="2">
    <location>
        <begin position="114"/>
        <end position="189"/>
    </location>
</feature>
<dbReference type="PANTHER" id="PTHR30373:SF8">
    <property type="entry name" value="BLL7265 PROTEIN"/>
    <property type="match status" value="1"/>
</dbReference>
<feature type="transmembrane region" description="Helical" evidence="1">
    <location>
        <begin position="43"/>
        <end position="63"/>
    </location>
</feature>
<name>A0AA49GL54_9BACT</name>
<dbReference type="EMBL" id="CP120682">
    <property type="protein sequence ID" value="WKN34201.1"/>
    <property type="molecule type" value="Genomic_DNA"/>
</dbReference>
<keyword evidence="1" id="KW-0472">Membrane</keyword>
<evidence type="ECO:0000313" key="3">
    <source>
        <dbReference type="EMBL" id="WKN34201.1"/>
    </source>
</evidence>
<feature type="transmembrane region" description="Helical" evidence="1">
    <location>
        <begin position="75"/>
        <end position="96"/>
    </location>
</feature>
<keyword evidence="1" id="KW-1133">Transmembrane helix</keyword>
<proteinExistence type="predicted"/>
<organism evidence="3">
    <name type="scientific">Roseihalotalea indica</name>
    <dbReference type="NCBI Taxonomy" id="2867963"/>
    <lineage>
        <taxon>Bacteria</taxon>
        <taxon>Pseudomonadati</taxon>
        <taxon>Bacteroidota</taxon>
        <taxon>Cytophagia</taxon>
        <taxon>Cytophagales</taxon>
        <taxon>Catalimonadaceae</taxon>
        <taxon>Roseihalotalea</taxon>
    </lineage>
</organism>
<evidence type="ECO:0000259" key="2">
    <source>
        <dbReference type="Pfam" id="PF04536"/>
    </source>
</evidence>
<evidence type="ECO:0000256" key="1">
    <source>
        <dbReference type="SAM" id="Phobius"/>
    </source>
</evidence>
<protein>
    <recommendedName>
        <fullName evidence="2">TPM domain-containing protein</fullName>
    </recommendedName>
</protein>
<reference evidence="3" key="1">
    <citation type="journal article" date="2023" name="Comput. Struct. Biotechnol. J.">
        <title>Discovery of a novel marine Bacteroidetes with a rich repertoire of carbohydrate-active enzymes.</title>
        <authorList>
            <person name="Chen B."/>
            <person name="Liu G."/>
            <person name="Chen Q."/>
            <person name="Wang H."/>
            <person name="Liu L."/>
            <person name="Tang K."/>
        </authorList>
    </citation>
    <scope>NUCLEOTIDE SEQUENCE</scope>
    <source>
        <strain evidence="3">TK19036</strain>
    </source>
</reference>
<dbReference type="AlphaFoldDB" id="A0AA49GL54"/>
<gene>
    <name evidence="3" type="ORF">K4G66_17625</name>
</gene>
<reference evidence="3" key="2">
    <citation type="journal article" date="2024" name="Antonie Van Leeuwenhoek">
        <title>Roseihalotalea indica gen. nov., sp. nov., a halophilic Bacteroidetes from mesopelagic Southwest Indian Ocean with higher carbohydrate metabolic potential.</title>
        <authorList>
            <person name="Chen B."/>
            <person name="Zhang M."/>
            <person name="Lin D."/>
            <person name="Ye J."/>
            <person name="Tang K."/>
        </authorList>
    </citation>
    <scope>NUCLEOTIDE SEQUENCE</scope>
    <source>
        <strain evidence="3">TK19036</strain>
    </source>
</reference>
<accession>A0AA49GL54</accession>